<evidence type="ECO:0000256" key="1">
    <source>
        <dbReference type="SAM" id="MobiDB-lite"/>
    </source>
</evidence>
<sequence length="78" mass="8318">MATGRKGSTSKGGSVRFPDDEDAMGSPVHREDKAKDSSIPALPEPDGNFLVKVGGVWNMNARIACAKFSRQTLLNIAD</sequence>
<dbReference type="Proteomes" id="UP000193380">
    <property type="component" value="Unassembled WGS sequence"/>
</dbReference>
<feature type="region of interest" description="Disordered" evidence="1">
    <location>
        <begin position="1"/>
        <end position="44"/>
    </location>
</feature>
<name>A0A060XJ05_ONCMY</name>
<dbReference type="AlphaFoldDB" id="A0A060XJ05"/>
<reference evidence="2" key="1">
    <citation type="journal article" date="2014" name="Nat. Commun.">
        <title>The rainbow trout genome provides novel insights into evolution after whole-genome duplication in vertebrates.</title>
        <authorList>
            <person name="Berthelot C."/>
            <person name="Brunet F."/>
            <person name="Chalopin D."/>
            <person name="Juanchich A."/>
            <person name="Bernard M."/>
            <person name="Noel B."/>
            <person name="Bento P."/>
            <person name="Da Silva C."/>
            <person name="Labadie K."/>
            <person name="Alberti A."/>
            <person name="Aury J.M."/>
            <person name="Louis A."/>
            <person name="Dehais P."/>
            <person name="Bardou P."/>
            <person name="Montfort J."/>
            <person name="Klopp C."/>
            <person name="Cabau C."/>
            <person name="Gaspin C."/>
            <person name="Thorgaard G.H."/>
            <person name="Boussaha M."/>
            <person name="Quillet E."/>
            <person name="Guyomard R."/>
            <person name="Galiana D."/>
            <person name="Bobe J."/>
            <person name="Volff J.N."/>
            <person name="Genet C."/>
            <person name="Wincker P."/>
            <person name="Jaillon O."/>
            <person name="Roest Crollius H."/>
            <person name="Guiguen Y."/>
        </authorList>
    </citation>
    <scope>NUCLEOTIDE SEQUENCE [LARGE SCALE GENOMIC DNA]</scope>
</reference>
<feature type="compositionally biased region" description="Low complexity" evidence="1">
    <location>
        <begin position="1"/>
        <end position="14"/>
    </location>
</feature>
<dbReference type="EMBL" id="FR905422">
    <property type="protein sequence ID" value="CDQ79212.1"/>
    <property type="molecule type" value="Genomic_DNA"/>
</dbReference>
<reference evidence="2" key="2">
    <citation type="submission" date="2014-03" db="EMBL/GenBank/DDBJ databases">
        <authorList>
            <person name="Genoscope - CEA"/>
        </authorList>
    </citation>
    <scope>NUCLEOTIDE SEQUENCE</scope>
</reference>
<organism evidence="2 3">
    <name type="scientific">Oncorhynchus mykiss</name>
    <name type="common">Rainbow trout</name>
    <name type="synonym">Salmo gairdneri</name>
    <dbReference type="NCBI Taxonomy" id="8022"/>
    <lineage>
        <taxon>Eukaryota</taxon>
        <taxon>Metazoa</taxon>
        <taxon>Chordata</taxon>
        <taxon>Craniata</taxon>
        <taxon>Vertebrata</taxon>
        <taxon>Euteleostomi</taxon>
        <taxon>Actinopterygii</taxon>
        <taxon>Neopterygii</taxon>
        <taxon>Teleostei</taxon>
        <taxon>Protacanthopterygii</taxon>
        <taxon>Salmoniformes</taxon>
        <taxon>Salmonidae</taxon>
        <taxon>Salmoninae</taxon>
        <taxon>Oncorhynchus</taxon>
    </lineage>
</organism>
<accession>A0A060XJ05</accession>
<proteinExistence type="predicted"/>
<evidence type="ECO:0000313" key="2">
    <source>
        <dbReference type="EMBL" id="CDQ79212.1"/>
    </source>
</evidence>
<evidence type="ECO:0000313" key="3">
    <source>
        <dbReference type="Proteomes" id="UP000193380"/>
    </source>
</evidence>
<protein>
    <submittedName>
        <fullName evidence="2">Uncharacterized protein</fullName>
    </submittedName>
</protein>
<dbReference type="PaxDb" id="8022-A0A060XJ05"/>
<gene>
    <name evidence="2" type="ORF">GSONMT00061333001</name>
</gene>